<evidence type="ECO:0000313" key="1">
    <source>
        <dbReference type="EMBL" id="CAD7255551.1"/>
    </source>
</evidence>
<dbReference type="AlphaFoldDB" id="A0A7R9FUZ5"/>
<dbReference type="PANTHER" id="PTHR22619">
    <property type="entry name" value="ZINC FINGER SWIM DOMAIN CONTAINING PROTEIN 4, 5, 6"/>
    <property type="match status" value="1"/>
</dbReference>
<keyword evidence="2" id="KW-1185">Reference proteome</keyword>
<name>A0A7R9FUZ5_9CRUS</name>
<gene>
    <name evidence="1" type="ORF">DSTB1V02_LOCUS15296</name>
</gene>
<accession>A0A7R9FUZ5</accession>
<organism evidence="1">
    <name type="scientific">Darwinula stevensoni</name>
    <dbReference type="NCBI Taxonomy" id="69355"/>
    <lineage>
        <taxon>Eukaryota</taxon>
        <taxon>Metazoa</taxon>
        <taxon>Ecdysozoa</taxon>
        <taxon>Arthropoda</taxon>
        <taxon>Crustacea</taxon>
        <taxon>Oligostraca</taxon>
        <taxon>Ostracoda</taxon>
        <taxon>Podocopa</taxon>
        <taxon>Podocopida</taxon>
        <taxon>Darwinulocopina</taxon>
        <taxon>Darwinuloidea</taxon>
        <taxon>Darwinulidae</taxon>
        <taxon>Darwinula</taxon>
    </lineage>
</organism>
<evidence type="ECO:0000313" key="2">
    <source>
        <dbReference type="Proteomes" id="UP000677054"/>
    </source>
</evidence>
<reference evidence="1" key="1">
    <citation type="submission" date="2020-11" db="EMBL/GenBank/DDBJ databases">
        <authorList>
            <person name="Tran Van P."/>
        </authorList>
    </citation>
    <scope>NUCLEOTIDE SEQUENCE</scope>
</reference>
<feature type="non-terminal residue" evidence="1">
    <location>
        <position position="181"/>
    </location>
</feature>
<dbReference type="EMBL" id="CAJPEV010033421">
    <property type="protein sequence ID" value="CAG0909407.1"/>
    <property type="molecule type" value="Genomic_DNA"/>
</dbReference>
<dbReference type="EMBL" id="LR932939">
    <property type="protein sequence ID" value="CAD7255551.1"/>
    <property type="molecule type" value="Genomic_DNA"/>
</dbReference>
<proteinExistence type="predicted"/>
<dbReference type="PANTHER" id="PTHR22619:SF0">
    <property type="entry name" value="ZINC FINGER SWIM DOMAIN-CONTAINING PROTEIN 6-LIKE PROTEIN"/>
    <property type="match status" value="1"/>
</dbReference>
<dbReference type="GO" id="GO:0031462">
    <property type="term" value="C:Cul2-RING ubiquitin ligase complex"/>
    <property type="evidence" value="ECO:0007669"/>
    <property type="project" value="TreeGrafter"/>
</dbReference>
<sequence>MRRLNDLPMDGCLVRVLQSQAQYLLESGPSSGLGLGVHPESIPMHTFAKYLFAALLPHDPDLAYSIGLRAMRLPILEEHDESEEGSRHGNHGGGGGGGGGGLGMVLGRYPRWFTLGHLETQQGALASDMLNAAKNDVLRLRTVLDAAQRHVHSASHLFRLAQDAFRCAVQTDTPRCPMLLN</sequence>
<dbReference type="OrthoDB" id="10013584at2759"/>
<protein>
    <submittedName>
        <fullName evidence="1">Uncharacterized protein</fullName>
    </submittedName>
</protein>
<dbReference type="Proteomes" id="UP000677054">
    <property type="component" value="Unassembled WGS sequence"/>
</dbReference>